<evidence type="ECO:0000313" key="2">
    <source>
        <dbReference type="EMBL" id="CZT24690.1"/>
    </source>
</evidence>
<dbReference type="GeneID" id="35605460"/>
<dbReference type="AlphaFoldDB" id="A0A2D3VCF4"/>
<feature type="region of interest" description="Disordered" evidence="1">
    <location>
        <begin position="32"/>
        <end position="134"/>
    </location>
</feature>
<reference evidence="2 3" key="1">
    <citation type="submission" date="2016-03" db="EMBL/GenBank/DDBJ databases">
        <authorList>
            <person name="Ploux O."/>
        </authorList>
    </citation>
    <scope>NUCLEOTIDE SEQUENCE [LARGE SCALE GENOMIC DNA]</scope>
    <source>
        <strain evidence="2 3">URUG2</strain>
    </source>
</reference>
<protein>
    <recommendedName>
        <fullName evidence="4">Life-span regulatory factor domain-containing protein</fullName>
    </recommendedName>
</protein>
<evidence type="ECO:0000313" key="3">
    <source>
        <dbReference type="Proteomes" id="UP000225277"/>
    </source>
</evidence>
<feature type="compositionally biased region" description="Low complexity" evidence="1">
    <location>
        <begin position="33"/>
        <end position="45"/>
    </location>
</feature>
<keyword evidence="3" id="KW-1185">Reference proteome</keyword>
<feature type="compositionally biased region" description="Basic and acidic residues" evidence="1">
    <location>
        <begin position="97"/>
        <end position="107"/>
    </location>
</feature>
<organism evidence="2 3">
    <name type="scientific">Ramularia collo-cygni</name>
    <dbReference type="NCBI Taxonomy" id="112498"/>
    <lineage>
        <taxon>Eukaryota</taxon>
        <taxon>Fungi</taxon>
        <taxon>Dikarya</taxon>
        <taxon>Ascomycota</taxon>
        <taxon>Pezizomycotina</taxon>
        <taxon>Dothideomycetes</taxon>
        <taxon>Dothideomycetidae</taxon>
        <taxon>Mycosphaerellales</taxon>
        <taxon>Mycosphaerellaceae</taxon>
        <taxon>Ramularia</taxon>
    </lineage>
</organism>
<dbReference type="Proteomes" id="UP000225277">
    <property type="component" value="Unassembled WGS sequence"/>
</dbReference>
<dbReference type="InterPro" id="IPR024368">
    <property type="entry name" value="Ecl1/2/3"/>
</dbReference>
<evidence type="ECO:0000256" key="1">
    <source>
        <dbReference type="SAM" id="MobiDB-lite"/>
    </source>
</evidence>
<accession>A0A2D3VCF4</accession>
<proteinExistence type="predicted"/>
<evidence type="ECO:0008006" key="4">
    <source>
        <dbReference type="Google" id="ProtNLM"/>
    </source>
</evidence>
<dbReference type="EMBL" id="FJUY01000022">
    <property type="protein sequence ID" value="CZT24690.1"/>
    <property type="molecule type" value="Genomic_DNA"/>
</dbReference>
<sequence>MDCFQDCCLFCDRDSPDGPYCSQHCRMADMEKSSISNSSSPTSPSAFRTELKRDARYQLSPALNFNQERTPGYDAPAATDSKRPRSSYFMWSTPAQQHEHISSEERSLSPSSSRTSLSSTTSASSLNSRSGFLPQTKKELQDYYSLFDQARAAKRRSSTR</sequence>
<dbReference type="Pfam" id="PF12855">
    <property type="entry name" value="Ecl1"/>
    <property type="match status" value="1"/>
</dbReference>
<dbReference type="OrthoDB" id="2563506at2759"/>
<gene>
    <name evidence="2" type="ORF">RCC_10417</name>
</gene>
<feature type="compositionally biased region" description="Low complexity" evidence="1">
    <location>
        <begin position="108"/>
        <end position="130"/>
    </location>
</feature>
<dbReference type="RefSeq" id="XP_023631414.1">
    <property type="nucleotide sequence ID" value="XM_023775646.1"/>
</dbReference>
<name>A0A2D3VCF4_9PEZI</name>